<comment type="domain">
    <text evidence="8">The twin CX3C motif contains 4 conserved Cys residues that form 2 disulfide bonds in the mitochondrial intermembrane space.</text>
</comment>
<dbReference type="GO" id="GO:0005743">
    <property type="term" value="C:mitochondrial inner membrane"/>
    <property type="evidence" value="ECO:0007669"/>
    <property type="project" value="UniProtKB-SubCell"/>
</dbReference>
<protein>
    <recommendedName>
        <fullName evidence="8">Mitochondrial import inner membrane translocase subunit</fullName>
    </recommendedName>
</protein>
<dbReference type="InterPro" id="IPR004217">
    <property type="entry name" value="Tim10-like"/>
</dbReference>
<keyword evidence="5 8" id="KW-0811">Translocation</keyword>
<keyword evidence="4 8" id="KW-0653">Protein transport</keyword>
<dbReference type="InterPro" id="IPR050673">
    <property type="entry name" value="Mito_inner_translocase_sub"/>
</dbReference>
<keyword evidence="6 8" id="KW-0496">Mitochondrion</keyword>
<evidence type="ECO:0000256" key="6">
    <source>
        <dbReference type="ARBA" id="ARBA00023128"/>
    </source>
</evidence>
<dbReference type="Gene3D" id="1.10.287.810">
    <property type="entry name" value="Mitochondrial import inner membrane translocase subunit tim13 like domains"/>
    <property type="match status" value="1"/>
</dbReference>
<keyword evidence="1 8" id="KW-0813">Transport</keyword>
<gene>
    <name evidence="10" type="ORF">PYX00_007437</name>
</gene>
<keyword evidence="8" id="KW-0143">Chaperone</keyword>
<dbReference type="AlphaFoldDB" id="A0AAW2HK11"/>
<proteinExistence type="inferred from homology"/>
<name>A0AAW2HK11_9NEOP</name>
<dbReference type="EMBL" id="JARGDH010000004">
    <property type="protein sequence ID" value="KAL0269838.1"/>
    <property type="molecule type" value="Genomic_DNA"/>
</dbReference>
<keyword evidence="3" id="KW-0862">Zinc</keyword>
<reference evidence="10" key="1">
    <citation type="journal article" date="2024" name="Gigascience">
        <title>Chromosome-level genome of the poultry shaft louse Menopon gallinae provides insight into the host-switching and adaptive evolution of parasitic lice.</title>
        <authorList>
            <person name="Xu Y."/>
            <person name="Ma L."/>
            <person name="Liu S."/>
            <person name="Liang Y."/>
            <person name="Liu Q."/>
            <person name="He Z."/>
            <person name="Tian L."/>
            <person name="Duan Y."/>
            <person name="Cai W."/>
            <person name="Li H."/>
            <person name="Song F."/>
        </authorList>
    </citation>
    <scope>NUCLEOTIDE SEQUENCE</scope>
    <source>
        <strain evidence="10">Cailab_2023a</strain>
    </source>
</reference>
<dbReference type="GO" id="GO:0046872">
    <property type="term" value="F:metal ion binding"/>
    <property type="evidence" value="ECO:0007669"/>
    <property type="project" value="UniProtKB-KW"/>
</dbReference>
<evidence type="ECO:0000256" key="8">
    <source>
        <dbReference type="RuleBase" id="RU367043"/>
    </source>
</evidence>
<keyword evidence="7 8" id="KW-1015">Disulfide bond</keyword>
<accession>A0AAW2HK11</accession>
<keyword evidence="8" id="KW-0472">Membrane</keyword>
<comment type="similarity">
    <text evidence="8">Belongs to the small Tim family.</text>
</comment>
<keyword evidence="8" id="KW-0999">Mitochondrion inner membrane</keyword>
<evidence type="ECO:0000256" key="7">
    <source>
        <dbReference type="ARBA" id="ARBA00023157"/>
    </source>
</evidence>
<keyword evidence="2" id="KW-0479">Metal-binding</keyword>
<dbReference type="SUPFAM" id="SSF144122">
    <property type="entry name" value="Tim10-like"/>
    <property type="match status" value="1"/>
</dbReference>
<dbReference type="Pfam" id="PF02953">
    <property type="entry name" value="zf-Tim10_DDP"/>
    <property type="match status" value="1"/>
</dbReference>
<dbReference type="InterPro" id="IPR035427">
    <property type="entry name" value="Tim10-like_dom_sf"/>
</dbReference>
<comment type="subcellular location">
    <subcellularLocation>
        <location evidence="8">Mitochondrion inner membrane</location>
        <topology evidence="8">Peripheral membrane protein</topology>
        <orientation evidence="8">Intermembrane side</orientation>
    </subcellularLocation>
</comment>
<organism evidence="10">
    <name type="scientific">Menopon gallinae</name>
    <name type="common">poultry shaft louse</name>
    <dbReference type="NCBI Taxonomy" id="328185"/>
    <lineage>
        <taxon>Eukaryota</taxon>
        <taxon>Metazoa</taxon>
        <taxon>Ecdysozoa</taxon>
        <taxon>Arthropoda</taxon>
        <taxon>Hexapoda</taxon>
        <taxon>Insecta</taxon>
        <taxon>Pterygota</taxon>
        <taxon>Neoptera</taxon>
        <taxon>Paraneoptera</taxon>
        <taxon>Psocodea</taxon>
        <taxon>Troctomorpha</taxon>
        <taxon>Phthiraptera</taxon>
        <taxon>Amblycera</taxon>
        <taxon>Menoponidae</taxon>
        <taxon>Menopon</taxon>
    </lineage>
</organism>
<comment type="caution">
    <text evidence="10">The sequence shown here is derived from an EMBL/GenBank/DDBJ whole genome shotgun (WGS) entry which is preliminary data.</text>
</comment>
<sequence length="111" mass="12607">MDNFANLQLKDFLLLYNKITESCFVHCVNQLGQRDLTQDECSCVDVCTKKYVNVNNKVMQVYMEVQSQIINRKIEEVNKQQAAISAKVKDINPNKTEVPSVNVPKVNSAVV</sequence>
<evidence type="ECO:0000313" key="10">
    <source>
        <dbReference type="EMBL" id="KAL0269838.1"/>
    </source>
</evidence>
<comment type="subunit">
    <text evidence="8">Heterohexamer.</text>
</comment>
<dbReference type="GO" id="GO:0015031">
    <property type="term" value="P:protein transport"/>
    <property type="evidence" value="ECO:0007669"/>
    <property type="project" value="UniProtKB-KW"/>
</dbReference>
<evidence type="ECO:0000256" key="5">
    <source>
        <dbReference type="ARBA" id="ARBA00023010"/>
    </source>
</evidence>
<evidence type="ECO:0000256" key="3">
    <source>
        <dbReference type="ARBA" id="ARBA00022833"/>
    </source>
</evidence>
<evidence type="ECO:0000259" key="9">
    <source>
        <dbReference type="Pfam" id="PF02953"/>
    </source>
</evidence>
<feature type="domain" description="Tim10-like" evidence="9">
    <location>
        <begin position="6"/>
        <end position="63"/>
    </location>
</feature>
<comment type="function">
    <text evidence="8">Mitochondrial intermembrane chaperone that participates in the import and insertion of some multi-pass transmembrane proteins into the mitochondrial inner membrane. Also required for the transfer of beta-barrel precursors from the TOM complex to the sorting and assembly machinery (SAM complex) of the outer membrane. Acts as a chaperone-like protein that protects the hydrophobic precursors from aggregation and guide them through the mitochondrial intermembrane space.</text>
</comment>
<evidence type="ECO:0000256" key="1">
    <source>
        <dbReference type="ARBA" id="ARBA00022448"/>
    </source>
</evidence>
<evidence type="ECO:0000256" key="2">
    <source>
        <dbReference type="ARBA" id="ARBA00022723"/>
    </source>
</evidence>
<dbReference type="PANTHER" id="PTHR13172">
    <property type="entry name" value="MITOCHONDRIAL IMPORT INNER MEMBRANE TRANSLOCASE SUBUNIT TIM9B"/>
    <property type="match status" value="1"/>
</dbReference>
<evidence type="ECO:0000256" key="4">
    <source>
        <dbReference type="ARBA" id="ARBA00022927"/>
    </source>
</evidence>